<evidence type="ECO:0000313" key="2">
    <source>
        <dbReference type="Proteomes" id="UP001521116"/>
    </source>
</evidence>
<protein>
    <submittedName>
        <fullName evidence="1">Uncharacterized protein</fullName>
    </submittedName>
</protein>
<sequence length="154" mass="15979">MLFQNTILAGVVSLASLASAGIVSFTIPKTIVPGAKFTATLTENNATKSNDISIAFGIASGPYVEPFGLGTDLLGKSILTNTDITPSPETVDVELTLPEYYGKGEAVVVASINSVLGARLTPIVSLYNATVTVGDEASTETVKSGEVLTIQHQY</sequence>
<comment type="caution">
    <text evidence="1">The sequence shown here is derived from an EMBL/GenBank/DDBJ whole genome shotgun (WGS) entry which is preliminary data.</text>
</comment>
<name>A0ABR3SBB4_9PEZI</name>
<accession>A0ABR3SBB4</accession>
<proteinExistence type="predicted"/>
<gene>
    <name evidence="1" type="ORF">SLS56_011556</name>
</gene>
<dbReference type="Proteomes" id="UP001521116">
    <property type="component" value="Unassembled WGS sequence"/>
</dbReference>
<reference evidence="1 2" key="1">
    <citation type="submission" date="2024-02" db="EMBL/GenBank/DDBJ databases">
        <title>De novo assembly and annotation of 12 fungi associated with fruit tree decline syndrome in Ontario, Canada.</title>
        <authorList>
            <person name="Sulman M."/>
            <person name="Ellouze W."/>
            <person name="Ilyukhin E."/>
        </authorList>
    </citation>
    <scope>NUCLEOTIDE SEQUENCE [LARGE SCALE GENOMIC DNA]</scope>
    <source>
        <strain evidence="1 2">M1-105</strain>
    </source>
</reference>
<keyword evidence="2" id="KW-1185">Reference proteome</keyword>
<dbReference type="Pfam" id="PF19271">
    <property type="entry name" value="Nis1"/>
    <property type="match status" value="1"/>
</dbReference>
<organism evidence="1 2">
    <name type="scientific">Neofusicoccum ribis</name>
    <dbReference type="NCBI Taxonomy" id="45134"/>
    <lineage>
        <taxon>Eukaryota</taxon>
        <taxon>Fungi</taxon>
        <taxon>Dikarya</taxon>
        <taxon>Ascomycota</taxon>
        <taxon>Pezizomycotina</taxon>
        <taxon>Dothideomycetes</taxon>
        <taxon>Dothideomycetes incertae sedis</taxon>
        <taxon>Botryosphaeriales</taxon>
        <taxon>Botryosphaeriaceae</taxon>
        <taxon>Neofusicoccum</taxon>
    </lineage>
</organism>
<evidence type="ECO:0000313" key="1">
    <source>
        <dbReference type="EMBL" id="KAL1616075.1"/>
    </source>
</evidence>
<dbReference type="EMBL" id="JAJVDC020000280">
    <property type="protein sequence ID" value="KAL1616075.1"/>
    <property type="molecule type" value="Genomic_DNA"/>
</dbReference>
<dbReference type="InterPro" id="IPR045469">
    <property type="entry name" value="Nis1"/>
</dbReference>